<reference evidence="11 12" key="1">
    <citation type="submission" date="2018-07" db="EMBL/GenBank/DDBJ databases">
        <title>Marsedoiliclastica nanhaica gen. nov. sp. nov., a novel marine hydrocarbonoclastic bacterium isolated from an in-situ enriched hydrocarbon-degrading consortium in deep-sea sediment.</title>
        <authorList>
            <person name="Dong C."/>
            <person name="Ma T."/>
            <person name="Liu R."/>
            <person name="Shao Z."/>
        </authorList>
    </citation>
    <scope>NUCLEOTIDE SEQUENCE [LARGE SCALE GENOMIC DNA]</scope>
    <source>
        <strain evidence="12">soil36-7</strain>
    </source>
</reference>
<evidence type="ECO:0000313" key="12">
    <source>
        <dbReference type="Proteomes" id="UP000298049"/>
    </source>
</evidence>
<name>A0A4P7XJ52_9ALTE</name>
<feature type="transmembrane region" description="Helical" evidence="9">
    <location>
        <begin position="20"/>
        <end position="50"/>
    </location>
</feature>
<keyword evidence="8 9" id="KW-0012">Acyltransferase</keyword>
<dbReference type="NCBIfam" id="TIGR00546">
    <property type="entry name" value="lnt"/>
    <property type="match status" value="1"/>
</dbReference>
<evidence type="ECO:0000256" key="9">
    <source>
        <dbReference type="HAMAP-Rule" id="MF_01148"/>
    </source>
</evidence>
<dbReference type="SUPFAM" id="SSF56317">
    <property type="entry name" value="Carbon-nitrogen hydrolase"/>
    <property type="match status" value="1"/>
</dbReference>
<keyword evidence="3 9" id="KW-1003">Cell membrane</keyword>
<comment type="pathway">
    <text evidence="9">Protein modification; lipoprotein biosynthesis (N-acyl transfer).</text>
</comment>
<dbReference type="PANTHER" id="PTHR38686">
    <property type="entry name" value="APOLIPOPROTEIN N-ACYLTRANSFERASE"/>
    <property type="match status" value="1"/>
</dbReference>
<dbReference type="EMBL" id="CP031093">
    <property type="protein sequence ID" value="QCF27151.1"/>
    <property type="molecule type" value="Genomic_DNA"/>
</dbReference>
<evidence type="ECO:0000256" key="4">
    <source>
        <dbReference type="ARBA" id="ARBA00022679"/>
    </source>
</evidence>
<keyword evidence="6 9" id="KW-1133">Transmembrane helix</keyword>
<proteinExistence type="inferred from homology"/>
<dbReference type="KEGG" id="hmi:soil367_15095"/>
<feature type="transmembrane region" description="Helical" evidence="9">
    <location>
        <begin position="197"/>
        <end position="218"/>
    </location>
</feature>
<dbReference type="CDD" id="cd07571">
    <property type="entry name" value="ALP_N-acyl_transferase"/>
    <property type="match status" value="1"/>
</dbReference>
<accession>A0A4P7XJ52</accession>
<keyword evidence="7 9" id="KW-0472">Membrane</keyword>
<dbReference type="InterPro" id="IPR045378">
    <property type="entry name" value="LNT_N"/>
</dbReference>
<comment type="catalytic activity">
    <reaction evidence="9">
        <text>N-terminal S-1,2-diacyl-sn-glyceryl-L-cysteinyl-[lipoprotein] + a glycerophospholipid = N-acyl-S-1,2-diacyl-sn-glyceryl-L-cysteinyl-[lipoprotein] + a 2-acyl-sn-glycero-3-phospholipid + H(+)</text>
        <dbReference type="Rhea" id="RHEA:48228"/>
        <dbReference type="Rhea" id="RHEA-COMP:14681"/>
        <dbReference type="Rhea" id="RHEA-COMP:14684"/>
        <dbReference type="ChEBI" id="CHEBI:15378"/>
        <dbReference type="ChEBI" id="CHEBI:136912"/>
        <dbReference type="ChEBI" id="CHEBI:140656"/>
        <dbReference type="ChEBI" id="CHEBI:140657"/>
        <dbReference type="ChEBI" id="CHEBI:140660"/>
        <dbReference type="EC" id="2.3.1.269"/>
    </reaction>
</comment>
<dbReference type="InterPro" id="IPR004563">
    <property type="entry name" value="Apolipo_AcylTrfase"/>
</dbReference>
<evidence type="ECO:0000256" key="5">
    <source>
        <dbReference type="ARBA" id="ARBA00022692"/>
    </source>
</evidence>
<comment type="subcellular location">
    <subcellularLocation>
        <location evidence="1 9">Cell membrane</location>
        <topology evidence="1 9">Multi-pass membrane protein</topology>
    </subcellularLocation>
</comment>
<dbReference type="PROSITE" id="PS50263">
    <property type="entry name" value="CN_HYDROLASE"/>
    <property type="match status" value="1"/>
</dbReference>
<dbReference type="InterPro" id="IPR036526">
    <property type="entry name" value="C-N_Hydrolase_sf"/>
</dbReference>
<dbReference type="UniPathway" id="UPA00666"/>
<evidence type="ECO:0000256" key="1">
    <source>
        <dbReference type="ARBA" id="ARBA00004651"/>
    </source>
</evidence>
<feature type="transmembrane region" description="Helical" evidence="9">
    <location>
        <begin position="161"/>
        <end position="185"/>
    </location>
</feature>
<keyword evidence="12" id="KW-1185">Reference proteome</keyword>
<feature type="domain" description="CN hydrolase" evidence="10">
    <location>
        <begin position="236"/>
        <end position="494"/>
    </location>
</feature>
<dbReference type="Pfam" id="PF20154">
    <property type="entry name" value="LNT_N"/>
    <property type="match status" value="1"/>
</dbReference>
<feature type="transmembrane region" description="Helical" evidence="9">
    <location>
        <begin position="93"/>
        <end position="117"/>
    </location>
</feature>
<comment type="similarity">
    <text evidence="2 9">Belongs to the CN hydrolase family. Apolipoprotein N-acyltransferase subfamily.</text>
</comment>
<feature type="transmembrane region" description="Helical" evidence="9">
    <location>
        <begin position="508"/>
        <end position="527"/>
    </location>
</feature>
<dbReference type="OrthoDB" id="9811121at2"/>
<evidence type="ECO:0000256" key="3">
    <source>
        <dbReference type="ARBA" id="ARBA00022475"/>
    </source>
</evidence>
<evidence type="ECO:0000259" key="10">
    <source>
        <dbReference type="PROSITE" id="PS50263"/>
    </source>
</evidence>
<dbReference type="AlphaFoldDB" id="A0A4P7XJ52"/>
<dbReference type="Pfam" id="PF00795">
    <property type="entry name" value="CN_hydrolase"/>
    <property type="match status" value="1"/>
</dbReference>
<keyword evidence="5 9" id="KW-0812">Transmembrane</keyword>
<feature type="transmembrane region" description="Helical" evidence="9">
    <location>
        <begin position="62"/>
        <end position="81"/>
    </location>
</feature>
<dbReference type="EC" id="2.3.1.269" evidence="9"/>
<feature type="transmembrane region" description="Helical" evidence="9">
    <location>
        <begin position="129"/>
        <end position="149"/>
    </location>
</feature>
<protein>
    <recommendedName>
        <fullName evidence="9">Apolipoprotein N-acyltransferase</fullName>
        <shortName evidence="9">ALP N-acyltransferase</shortName>
        <ecNumber evidence="9">2.3.1.269</ecNumber>
    </recommendedName>
</protein>
<evidence type="ECO:0000256" key="6">
    <source>
        <dbReference type="ARBA" id="ARBA00022989"/>
    </source>
</evidence>
<evidence type="ECO:0000256" key="8">
    <source>
        <dbReference type="ARBA" id="ARBA00023315"/>
    </source>
</evidence>
<organism evidence="11 12">
    <name type="scientific">Hydrocarboniclastica marina</name>
    <dbReference type="NCBI Taxonomy" id="2259620"/>
    <lineage>
        <taxon>Bacteria</taxon>
        <taxon>Pseudomonadati</taxon>
        <taxon>Pseudomonadota</taxon>
        <taxon>Gammaproteobacteria</taxon>
        <taxon>Alteromonadales</taxon>
        <taxon>Alteromonadaceae</taxon>
        <taxon>Hydrocarboniclastica</taxon>
    </lineage>
</organism>
<dbReference type="HAMAP" id="MF_01148">
    <property type="entry name" value="Lnt"/>
    <property type="match status" value="1"/>
</dbReference>
<dbReference type="RefSeq" id="WP_136549857.1">
    <property type="nucleotide sequence ID" value="NZ_CP031093.1"/>
</dbReference>
<sequence>MTLAAAGSPPIAPLRTADFILAGVSGVLLALPYLLPQLFLISWIAFVPLLFALRDKGPGQSYLLGVVTGLTTFVAAAWWIIEFITRLKGYDLPLTLALAVLFWVYSAQLFGLLALAFAWLRRRSGVPDLVLFPVLLAVFFALFPMLFHIQLGESQSRFLVALQAISCTGVHGLDAVIALSSIVVFKLLSGRPVRGEVPALSAAVAVIALWLGFGFFSLSDWDRQMESWQTRNIGFVQHNTGPLLSPEPPTPGYSRGYPRAMELTEGLADAGAELVLWPETRFIQYFSKPHVRRAFESQVADMGVPLLFQDMEQVHDTESKNNRDVGREYNTALLLNARGEEQDRYRKIRRVAFGEYLPLVGDYPRMSAWVTGLFGGFYDNVSAGTEPKVFGVAGMSLVPLICYEAMFPELVANATAAAKRKGQVLAVLSNNAWFGATRQPYQHLNASVLRAVENRAPLVHVINNGPSGVVLPNGRFLFQAPFGEEAGYLVDMPYSPESGGSFFTRNPYLFSGALYVLLAGFVLSAMIRRRRSRRGVTKG</sequence>
<evidence type="ECO:0000313" key="11">
    <source>
        <dbReference type="EMBL" id="QCF27151.1"/>
    </source>
</evidence>
<dbReference type="InterPro" id="IPR003010">
    <property type="entry name" value="C-N_Hydrolase"/>
</dbReference>
<dbReference type="Gene3D" id="3.60.110.10">
    <property type="entry name" value="Carbon-nitrogen hydrolase"/>
    <property type="match status" value="1"/>
</dbReference>
<evidence type="ECO:0000256" key="2">
    <source>
        <dbReference type="ARBA" id="ARBA00010065"/>
    </source>
</evidence>
<dbReference type="Proteomes" id="UP000298049">
    <property type="component" value="Chromosome"/>
</dbReference>
<dbReference type="PANTHER" id="PTHR38686:SF1">
    <property type="entry name" value="APOLIPOPROTEIN N-ACYLTRANSFERASE"/>
    <property type="match status" value="1"/>
</dbReference>
<dbReference type="GO" id="GO:0042158">
    <property type="term" value="P:lipoprotein biosynthetic process"/>
    <property type="evidence" value="ECO:0007669"/>
    <property type="project" value="UniProtKB-UniRule"/>
</dbReference>
<comment type="function">
    <text evidence="9">Catalyzes the phospholipid dependent N-acylation of the N-terminal cysteine of apolipoprotein, the last step in lipoprotein maturation.</text>
</comment>
<gene>
    <name evidence="9 11" type="primary">lnt</name>
    <name evidence="11" type="ORF">soil367_15095</name>
</gene>
<evidence type="ECO:0000256" key="7">
    <source>
        <dbReference type="ARBA" id="ARBA00023136"/>
    </source>
</evidence>
<keyword evidence="11" id="KW-0449">Lipoprotein</keyword>
<dbReference type="GO" id="GO:0016410">
    <property type="term" value="F:N-acyltransferase activity"/>
    <property type="evidence" value="ECO:0007669"/>
    <property type="project" value="UniProtKB-UniRule"/>
</dbReference>
<dbReference type="GO" id="GO:0005886">
    <property type="term" value="C:plasma membrane"/>
    <property type="evidence" value="ECO:0007669"/>
    <property type="project" value="UniProtKB-SubCell"/>
</dbReference>
<keyword evidence="4 9" id="KW-0808">Transferase</keyword>